<proteinExistence type="predicted"/>
<feature type="domain" description="Ferrous iron transporter FeoA-like" evidence="2">
    <location>
        <begin position="4"/>
        <end position="76"/>
    </location>
</feature>
<dbReference type="SMART" id="SM00899">
    <property type="entry name" value="FeoA"/>
    <property type="match status" value="1"/>
</dbReference>
<dbReference type="GO" id="GO:0046914">
    <property type="term" value="F:transition metal ion binding"/>
    <property type="evidence" value="ECO:0007669"/>
    <property type="project" value="InterPro"/>
</dbReference>
<evidence type="ECO:0000256" key="1">
    <source>
        <dbReference type="ARBA" id="ARBA00023004"/>
    </source>
</evidence>
<evidence type="ECO:0000313" key="3">
    <source>
        <dbReference type="EMBL" id="KAB1478895.1"/>
    </source>
</evidence>
<dbReference type="RefSeq" id="WP_040771345.1">
    <property type="nucleotide sequence ID" value="NZ_CALMIE010000141.1"/>
</dbReference>
<dbReference type="Proteomes" id="UP000434554">
    <property type="component" value="Unassembled WGS sequence"/>
</dbReference>
<dbReference type="InterPro" id="IPR008988">
    <property type="entry name" value="Transcriptional_repressor_C"/>
</dbReference>
<comment type="caution">
    <text evidence="3">The sequence shown here is derived from an EMBL/GenBank/DDBJ whole genome shotgun (WGS) entry which is preliminary data.</text>
</comment>
<sequence length="80" mass="8683">MVIKSLASMKAGEAGTIQKLRGSGNIKHRLVDMGLVPGTFVRVMKYAPLGDPIEIKVKNFDLALRVSEAETIDIEVSQEA</sequence>
<evidence type="ECO:0000259" key="2">
    <source>
        <dbReference type="SMART" id="SM00899"/>
    </source>
</evidence>
<dbReference type="InterPro" id="IPR052713">
    <property type="entry name" value="FeoA"/>
</dbReference>
<dbReference type="InterPro" id="IPR038157">
    <property type="entry name" value="FeoA_core_dom"/>
</dbReference>
<organism evidence="3 4">
    <name type="scientific">Veillonella seminalis</name>
    <dbReference type="NCBI Taxonomy" id="1502943"/>
    <lineage>
        <taxon>Bacteria</taxon>
        <taxon>Bacillati</taxon>
        <taxon>Bacillota</taxon>
        <taxon>Negativicutes</taxon>
        <taxon>Veillonellales</taxon>
        <taxon>Veillonellaceae</taxon>
        <taxon>Veillonella</taxon>
    </lineage>
</organism>
<protein>
    <submittedName>
        <fullName evidence="3">Ferrous iron transport protein A</fullName>
    </submittedName>
</protein>
<reference evidence="3 4" key="1">
    <citation type="submission" date="2019-09" db="EMBL/GenBank/DDBJ databases">
        <title>Draft genome sequence of 3 type strains from the CCUG.</title>
        <authorList>
            <person name="Pineiro-Iglesias B."/>
            <person name="Tunovic T."/>
            <person name="Unosson C."/>
            <person name="Inganas E."/>
            <person name="Ohlen M."/>
            <person name="Cardew S."/>
            <person name="Jensie-Markopoulos S."/>
            <person name="Salva-Serra F."/>
            <person name="Jaen-Luchoro D."/>
            <person name="Karlsson R."/>
            <person name="Svensson-Stadler L."/>
            <person name="Chun J."/>
            <person name="Moore E."/>
        </authorList>
    </citation>
    <scope>NUCLEOTIDE SEQUENCE [LARGE SCALE GENOMIC DNA]</scope>
    <source>
        <strain evidence="3 4">CCUG 65427</strain>
    </source>
</reference>
<dbReference type="PANTHER" id="PTHR42954:SF2">
    <property type="entry name" value="FE(2+) TRANSPORT PROTEIN A"/>
    <property type="match status" value="1"/>
</dbReference>
<dbReference type="Pfam" id="PF04023">
    <property type="entry name" value="FeoA"/>
    <property type="match status" value="1"/>
</dbReference>
<gene>
    <name evidence="3" type="ORF">F8R14_04105</name>
</gene>
<dbReference type="EMBL" id="WBKH01000004">
    <property type="protein sequence ID" value="KAB1478895.1"/>
    <property type="molecule type" value="Genomic_DNA"/>
</dbReference>
<name>A0A833CB75_9FIRM</name>
<dbReference type="Gene3D" id="2.30.30.90">
    <property type="match status" value="1"/>
</dbReference>
<dbReference type="GeneID" id="83055928"/>
<keyword evidence="1" id="KW-0408">Iron</keyword>
<dbReference type="PANTHER" id="PTHR42954">
    <property type="entry name" value="FE(2+) TRANSPORT PROTEIN A"/>
    <property type="match status" value="1"/>
</dbReference>
<accession>A0A833CB75</accession>
<dbReference type="AlphaFoldDB" id="A0A833CB75"/>
<evidence type="ECO:0000313" key="4">
    <source>
        <dbReference type="Proteomes" id="UP000434554"/>
    </source>
</evidence>
<dbReference type="InterPro" id="IPR007167">
    <property type="entry name" value="Fe-transptr_FeoA-like"/>
</dbReference>
<dbReference type="SUPFAM" id="SSF50037">
    <property type="entry name" value="C-terminal domain of transcriptional repressors"/>
    <property type="match status" value="1"/>
</dbReference>